<dbReference type="SMART" id="SM00248">
    <property type="entry name" value="ANK"/>
    <property type="match status" value="4"/>
</dbReference>
<proteinExistence type="predicted"/>
<dbReference type="AlphaFoldDB" id="A0A146KA55"/>
<name>A0A146KA55_9EUKA</name>
<sequence>EQQLKISIQNDDLSTIKMNLNIFLQLTLQGNVTGLMLCAKYDKATIASYFLPQVGLQDDKGYTALMYAAYNNNIQIIKLIASKEQFMYNKKGFTALMEAALKNNVQVIEYLMKNTNEANALVYKKNGNIQKNFKAIHVAALSNNLEAVKLLHTSESIDNNDAEYIFRCTQNKQIFQFLTSMRVPLLMSPMNYQELSNSLRLISSQVNVSNSPQIQKDSKLCITETHGLKMSQLDSSYSQSPSKNKMQKSHQNNLVVSQFDQLKSLSDQWNTRSEIQTEVQISETKHQKVKGKRTSKAAICIMIGTAVYMFLLNK</sequence>
<feature type="non-terminal residue" evidence="2">
    <location>
        <position position="314"/>
    </location>
</feature>
<accession>A0A146KA55</accession>
<dbReference type="PANTHER" id="PTHR24120:SF4">
    <property type="entry name" value="GH07239P"/>
    <property type="match status" value="1"/>
</dbReference>
<feature type="transmembrane region" description="Helical" evidence="1">
    <location>
        <begin position="294"/>
        <end position="311"/>
    </location>
</feature>
<dbReference type="Pfam" id="PF12796">
    <property type="entry name" value="Ank_2"/>
    <property type="match status" value="1"/>
</dbReference>
<dbReference type="PANTHER" id="PTHR24120">
    <property type="entry name" value="GH07239P"/>
    <property type="match status" value="1"/>
</dbReference>
<dbReference type="InterPro" id="IPR002110">
    <property type="entry name" value="Ankyrin_rpt"/>
</dbReference>
<gene>
    <name evidence="2" type="ORF">TPC1_13921</name>
</gene>
<dbReference type="Gene3D" id="1.25.40.20">
    <property type="entry name" value="Ankyrin repeat-containing domain"/>
    <property type="match status" value="1"/>
</dbReference>
<organism evidence="2">
    <name type="scientific">Trepomonas sp. PC1</name>
    <dbReference type="NCBI Taxonomy" id="1076344"/>
    <lineage>
        <taxon>Eukaryota</taxon>
        <taxon>Metamonada</taxon>
        <taxon>Diplomonadida</taxon>
        <taxon>Hexamitidae</taxon>
        <taxon>Hexamitinae</taxon>
        <taxon>Trepomonas</taxon>
    </lineage>
</organism>
<dbReference type="EMBL" id="GDID01002906">
    <property type="protein sequence ID" value="JAP93700.1"/>
    <property type="molecule type" value="Transcribed_RNA"/>
</dbReference>
<keyword evidence="1" id="KW-0472">Membrane</keyword>
<dbReference type="SUPFAM" id="SSF48403">
    <property type="entry name" value="Ankyrin repeat"/>
    <property type="match status" value="1"/>
</dbReference>
<dbReference type="InterPro" id="IPR036770">
    <property type="entry name" value="Ankyrin_rpt-contain_sf"/>
</dbReference>
<protein>
    <submittedName>
        <fullName evidence="2">Ankyrin repeat-containing protein</fullName>
    </submittedName>
</protein>
<keyword evidence="1" id="KW-1133">Transmembrane helix</keyword>
<evidence type="ECO:0000313" key="2">
    <source>
        <dbReference type="EMBL" id="JAP93700.1"/>
    </source>
</evidence>
<keyword evidence="1" id="KW-0812">Transmembrane</keyword>
<reference evidence="2" key="1">
    <citation type="submission" date="2015-07" db="EMBL/GenBank/DDBJ databases">
        <title>Adaptation to a free-living lifestyle via gene acquisitions in the diplomonad Trepomonas sp. PC1.</title>
        <authorList>
            <person name="Xu F."/>
            <person name="Jerlstrom-Hultqvist J."/>
            <person name="Kolisko M."/>
            <person name="Simpson A.G.B."/>
            <person name="Roger A.J."/>
            <person name="Svard S.G."/>
            <person name="Andersson J.O."/>
        </authorList>
    </citation>
    <scope>NUCLEOTIDE SEQUENCE</scope>
    <source>
        <strain evidence="2">PC1</strain>
    </source>
</reference>
<evidence type="ECO:0000256" key="1">
    <source>
        <dbReference type="SAM" id="Phobius"/>
    </source>
</evidence>
<feature type="non-terminal residue" evidence="2">
    <location>
        <position position="1"/>
    </location>
</feature>